<comment type="caution">
    <text evidence="1">The sequence shown here is derived from an EMBL/GenBank/DDBJ whole genome shotgun (WGS) entry which is preliminary data.</text>
</comment>
<name>A0ABS9KIF5_9BACT</name>
<evidence type="ECO:0000313" key="1">
    <source>
        <dbReference type="EMBL" id="MCG2590572.1"/>
    </source>
</evidence>
<reference evidence="1" key="2">
    <citation type="submission" date="2024-05" db="EMBL/GenBank/DDBJ databases">
        <title>Rhodohalobacter halophilus gen. nov., sp. nov., a moderately halophilic member of the family Balneolaceae.</title>
        <authorList>
            <person name="Xia J."/>
        </authorList>
    </citation>
    <scope>NUCLEOTIDE SEQUENCE</scope>
    <source>
        <strain evidence="1">WB101</strain>
    </source>
</reference>
<keyword evidence="2" id="KW-1185">Reference proteome</keyword>
<dbReference type="Proteomes" id="UP001165366">
    <property type="component" value="Unassembled WGS sequence"/>
</dbReference>
<sequence length="200" mass="22788">MDFLAVLDYEHLDNGVFLNSFAKSLARKDKRGIIIHGDSEHTERIIQTGVMRDQAQIRAIKELNHRLVALFADEGISTIALNGFQKSLITFDDSSINIDKKQIENLPDHPMVLISNLCLDERTNQYAPLPLSRMATALSARFEIEEITIFSVDESSDIIKQDFPEKMSIRDIDKSFIEKHIPENLRDLATDVRIRTGSDF</sequence>
<proteinExistence type="predicted"/>
<reference evidence="1" key="1">
    <citation type="submission" date="2022-01" db="EMBL/GenBank/DDBJ databases">
        <authorList>
            <person name="Wang Y."/>
        </authorList>
    </citation>
    <scope>NUCLEOTIDE SEQUENCE</scope>
    <source>
        <strain evidence="1">WB101</strain>
    </source>
</reference>
<gene>
    <name evidence="1" type="ORF">L6773_18505</name>
</gene>
<protein>
    <submittedName>
        <fullName evidence="1">Uncharacterized protein</fullName>
    </submittedName>
</protein>
<dbReference type="RefSeq" id="WP_237856002.1">
    <property type="nucleotide sequence ID" value="NZ_JAKLWS010000036.1"/>
</dbReference>
<dbReference type="EMBL" id="JAKLWS010000036">
    <property type="protein sequence ID" value="MCG2590572.1"/>
    <property type="molecule type" value="Genomic_DNA"/>
</dbReference>
<organism evidence="1 2">
    <name type="scientific">Rhodohalobacter sulfatireducens</name>
    <dbReference type="NCBI Taxonomy" id="2911366"/>
    <lineage>
        <taxon>Bacteria</taxon>
        <taxon>Pseudomonadati</taxon>
        <taxon>Balneolota</taxon>
        <taxon>Balneolia</taxon>
        <taxon>Balneolales</taxon>
        <taxon>Balneolaceae</taxon>
        <taxon>Rhodohalobacter</taxon>
    </lineage>
</organism>
<evidence type="ECO:0000313" key="2">
    <source>
        <dbReference type="Proteomes" id="UP001165366"/>
    </source>
</evidence>
<accession>A0ABS9KIF5</accession>